<dbReference type="PROSITE" id="PS51257">
    <property type="entry name" value="PROKAR_LIPOPROTEIN"/>
    <property type="match status" value="1"/>
</dbReference>
<dbReference type="Proteomes" id="UP001243420">
    <property type="component" value="Chromosome"/>
</dbReference>
<organism evidence="2 3">
    <name type="scientific">Jannaschia ovalis</name>
    <dbReference type="NCBI Taxonomy" id="3038773"/>
    <lineage>
        <taxon>Bacteria</taxon>
        <taxon>Pseudomonadati</taxon>
        <taxon>Pseudomonadota</taxon>
        <taxon>Alphaproteobacteria</taxon>
        <taxon>Rhodobacterales</taxon>
        <taxon>Roseobacteraceae</taxon>
        <taxon>Jannaschia</taxon>
    </lineage>
</organism>
<evidence type="ECO:0000313" key="2">
    <source>
        <dbReference type="EMBL" id="WGH80089.1"/>
    </source>
</evidence>
<feature type="chain" id="PRO_5045584053" description="Lipoprotein" evidence="1">
    <location>
        <begin position="23"/>
        <end position="193"/>
    </location>
</feature>
<evidence type="ECO:0000256" key="1">
    <source>
        <dbReference type="SAM" id="SignalP"/>
    </source>
</evidence>
<keyword evidence="3" id="KW-1185">Reference proteome</keyword>
<protein>
    <recommendedName>
        <fullName evidence="4">Lipoprotein</fullName>
    </recommendedName>
</protein>
<dbReference type="RefSeq" id="WP_279967135.1">
    <property type="nucleotide sequence ID" value="NZ_CP122537.1"/>
</dbReference>
<gene>
    <name evidence="2" type="ORF">P8627_07445</name>
</gene>
<accession>A0ABY8LFL0</accession>
<feature type="signal peptide" evidence="1">
    <location>
        <begin position="1"/>
        <end position="22"/>
    </location>
</feature>
<name>A0ABY8LFL0_9RHOB</name>
<proteinExistence type="predicted"/>
<evidence type="ECO:0000313" key="3">
    <source>
        <dbReference type="Proteomes" id="UP001243420"/>
    </source>
</evidence>
<evidence type="ECO:0008006" key="4">
    <source>
        <dbReference type="Google" id="ProtNLM"/>
    </source>
</evidence>
<dbReference type="EMBL" id="CP122537">
    <property type="protein sequence ID" value="WGH80089.1"/>
    <property type="molecule type" value="Genomic_DNA"/>
</dbReference>
<reference evidence="2 3" key="1">
    <citation type="submission" date="2023-04" db="EMBL/GenBank/DDBJ databases">
        <title>Jannaschia ovalis sp. nov., a marine bacterium isolated from sea tidal flat.</title>
        <authorList>
            <person name="Kwon D.Y."/>
            <person name="Kim J.-J."/>
        </authorList>
    </citation>
    <scope>NUCLEOTIDE SEQUENCE [LARGE SCALE GENOMIC DNA]</scope>
    <source>
        <strain evidence="2 3">GRR-S6-38</strain>
    </source>
</reference>
<keyword evidence="1" id="KW-0732">Signal</keyword>
<sequence length="193" mass="19714">MIRAAALLAALLGLAGCMPTQTGFSQGASEIAGQRMGFVAEAVCLNNQTRQAQDRAARALSFPVVERDGAATIYVNPGTLTFMRIGPVPAQGVTIEDGSRIEVPAGIGCSVGSPAVGQVQANRLAGEILAPRLVDGSDTLRAPLGAGVNAAGGAGFFFEGLTVTLPLARTTFTDPETGEATGFDHPVILIVHN</sequence>